<gene>
    <name evidence="2" type="ORF">LXM26_05965</name>
</gene>
<evidence type="ECO:0000313" key="2">
    <source>
        <dbReference type="EMBL" id="MCF0061029.1"/>
    </source>
</evidence>
<comment type="caution">
    <text evidence="2">The sequence shown here is derived from an EMBL/GenBank/DDBJ whole genome shotgun (WGS) entry which is preliminary data.</text>
</comment>
<name>A0A9X1TDS0_9BACT</name>
<dbReference type="EMBL" id="JAJTTC010000001">
    <property type="protein sequence ID" value="MCF0061029.1"/>
    <property type="molecule type" value="Genomic_DNA"/>
</dbReference>
<evidence type="ECO:0000313" key="3">
    <source>
        <dbReference type="Proteomes" id="UP001139000"/>
    </source>
</evidence>
<sequence length="136" mass="15142">MRRTLYYSLVFVLMLFAQACVDHELPGTPPQLETLKWSSGNGWKCSYTLNLDIKDVGTKAVKEYGIVYTTIGVGNPRVGNPVVESDSKEVFPMPFLPGPKSKLSGDICGPNVYYRAYAIMEDNSVVYGNEIAFNYN</sequence>
<dbReference type="AlphaFoldDB" id="A0A9X1TDS0"/>
<dbReference type="RefSeq" id="WP_234607951.1">
    <property type="nucleotide sequence ID" value="NZ_CP094997.1"/>
</dbReference>
<keyword evidence="3" id="KW-1185">Reference proteome</keyword>
<reference evidence="2" key="1">
    <citation type="submission" date="2021-12" db="EMBL/GenBank/DDBJ databases">
        <title>Novel species in genus Dyadobacter.</title>
        <authorList>
            <person name="Ma C."/>
        </authorList>
    </citation>
    <scope>NUCLEOTIDE SEQUENCE</scope>
    <source>
        <strain evidence="2">LJ419</strain>
    </source>
</reference>
<keyword evidence="1" id="KW-0732">Signal</keyword>
<feature type="signal peptide" evidence="1">
    <location>
        <begin position="1"/>
        <end position="19"/>
    </location>
</feature>
<evidence type="ECO:0000256" key="1">
    <source>
        <dbReference type="SAM" id="SignalP"/>
    </source>
</evidence>
<dbReference type="PROSITE" id="PS51257">
    <property type="entry name" value="PROKAR_LIPOPROTEIN"/>
    <property type="match status" value="1"/>
</dbReference>
<accession>A0A9X1TDS0</accession>
<feature type="chain" id="PRO_5040911122" description="Gliding motility-associated lipoprotein GldH" evidence="1">
    <location>
        <begin position="20"/>
        <end position="136"/>
    </location>
</feature>
<organism evidence="2 3">
    <name type="scientific">Dyadobacter chenwenxiniae</name>
    <dbReference type="NCBI Taxonomy" id="2906456"/>
    <lineage>
        <taxon>Bacteria</taxon>
        <taxon>Pseudomonadati</taxon>
        <taxon>Bacteroidota</taxon>
        <taxon>Cytophagia</taxon>
        <taxon>Cytophagales</taxon>
        <taxon>Spirosomataceae</taxon>
        <taxon>Dyadobacter</taxon>
    </lineage>
</organism>
<proteinExistence type="predicted"/>
<protein>
    <recommendedName>
        <fullName evidence="4">Gliding motility-associated lipoprotein GldH</fullName>
    </recommendedName>
</protein>
<evidence type="ECO:0008006" key="4">
    <source>
        <dbReference type="Google" id="ProtNLM"/>
    </source>
</evidence>
<dbReference type="Proteomes" id="UP001139000">
    <property type="component" value="Unassembled WGS sequence"/>
</dbReference>